<dbReference type="Proteomes" id="UP001054837">
    <property type="component" value="Unassembled WGS sequence"/>
</dbReference>
<reference evidence="1 2" key="1">
    <citation type="submission" date="2021-06" db="EMBL/GenBank/DDBJ databases">
        <title>Caerostris darwini draft genome.</title>
        <authorList>
            <person name="Kono N."/>
            <person name="Arakawa K."/>
        </authorList>
    </citation>
    <scope>NUCLEOTIDE SEQUENCE [LARGE SCALE GENOMIC DNA]</scope>
</reference>
<sequence>MLLSKAQNNTPIRRQELRLGISNGFDLKNIGFRRRFRRGWRGWPRRSSKTRNTLPANPGKPRTVYEAFDRHNSLSQPCSLDISTPLSHISKNTCRSLARAKISFSSPRLSHSPERILLPFIRGGGRGRLIWVDRLPQQQNFLRGIAWKIDCRGDCYTFPSRCRSRVFNF</sequence>
<dbReference type="EMBL" id="BPLQ01011795">
    <property type="protein sequence ID" value="GIY60406.1"/>
    <property type="molecule type" value="Genomic_DNA"/>
</dbReference>
<gene>
    <name evidence="1" type="ORF">CDAR_564971</name>
</gene>
<comment type="caution">
    <text evidence="1">The sequence shown here is derived from an EMBL/GenBank/DDBJ whole genome shotgun (WGS) entry which is preliminary data.</text>
</comment>
<proteinExistence type="predicted"/>
<keyword evidence="2" id="KW-1185">Reference proteome</keyword>
<protein>
    <submittedName>
        <fullName evidence="1">Uncharacterized protein</fullName>
    </submittedName>
</protein>
<evidence type="ECO:0000313" key="1">
    <source>
        <dbReference type="EMBL" id="GIY60406.1"/>
    </source>
</evidence>
<name>A0AAV4URP4_9ARAC</name>
<organism evidence="1 2">
    <name type="scientific">Caerostris darwini</name>
    <dbReference type="NCBI Taxonomy" id="1538125"/>
    <lineage>
        <taxon>Eukaryota</taxon>
        <taxon>Metazoa</taxon>
        <taxon>Ecdysozoa</taxon>
        <taxon>Arthropoda</taxon>
        <taxon>Chelicerata</taxon>
        <taxon>Arachnida</taxon>
        <taxon>Araneae</taxon>
        <taxon>Araneomorphae</taxon>
        <taxon>Entelegynae</taxon>
        <taxon>Araneoidea</taxon>
        <taxon>Araneidae</taxon>
        <taxon>Caerostris</taxon>
    </lineage>
</organism>
<accession>A0AAV4URP4</accession>
<dbReference type="AlphaFoldDB" id="A0AAV4URP4"/>
<evidence type="ECO:0000313" key="2">
    <source>
        <dbReference type="Proteomes" id="UP001054837"/>
    </source>
</evidence>